<dbReference type="KEGG" id="tcd:AAIA72_12690"/>
<gene>
    <name evidence="3" type="ORF">AAIA72_12690</name>
</gene>
<dbReference type="RefSeq" id="WP_369600686.1">
    <property type="nucleotide sequence ID" value="NZ_CP154858.1"/>
</dbReference>
<dbReference type="Pfam" id="PF12158">
    <property type="entry name" value="DUF3592"/>
    <property type="match status" value="1"/>
</dbReference>
<feature type="transmembrane region" description="Helical" evidence="1">
    <location>
        <begin position="7"/>
        <end position="26"/>
    </location>
</feature>
<keyword evidence="1" id="KW-1133">Transmembrane helix</keyword>
<accession>A0AB39UV12</accession>
<keyword evidence="1" id="KW-0812">Transmembrane</keyword>
<proteinExistence type="predicted"/>
<dbReference type="InterPro" id="IPR021994">
    <property type="entry name" value="DUF3592"/>
</dbReference>
<protein>
    <submittedName>
        <fullName evidence="3">DUF3592 domain-containing protein</fullName>
    </submittedName>
</protein>
<sequence length="205" mass="23076">MKGLTLFKVVFTGAGILALAMAAWLFQKERAFLATSEEAVGMIIDFQRYERDGQYQYHPVIIFEDRAFKPYQFVAAQASSNLRTGETVTVLYDPEDPNKAHVASFESTWGGTLICGFLGLIFISVGGGLIGWDIYHNRLSRKLQHQGRHVLARITGVEENPSFQINGRNALRVLAEWQDPVSGKTYTFKSRNCQPNSKMSPFYQS</sequence>
<keyword evidence="1" id="KW-0472">Membrane</keyword>
<name>A0AB39UV12_9GAMM</name>
<organism evidence="3">
    <name type="scientific">Thermohahella caldifontis</name>
    <dbReference type="NCBI Taxonomy" id="3142973"/>
    <lineage>
        <taxon>Bacteria</taxon>
        <taxon>Pseudomonadati</taxon>
        <taxon>Pseudomonadota</taxon>
        <taxon>Gammaproteobacteria</taxon>
        <taxon>Oceanospirillales</taxon>
        <taxon>Hahellaceae</taxon>
        <taxon>Thermohahella</taxon>
    </lineage>
</organism>
<feature type="domain" description="DUF3592" evidence="2">
    <location>
        <begin position="48"/>
        <end position="104"/>
    </location>
</feature>
<evidence type="ECO:0000313" key="3">
    <source>
        <dbReference type="EMBL" id="XDT71660.1"/>
    </source>
</evidence>
<feature type="transmembrane region" description="Helical" evidence="1">
    <location>
        <begin position="109"/>
        <end position="132"/>
    </location>
</feature>
<evidence type="ECO:0000256" key="1">
    <source>
        <dbReference type="SAM" id="Phobius"/>
    </source>
</evidence>
<evidence type="ECO:0000259" key="2">
    <source>
        <dbReference type="Pfam" id="PF12158"/>
    </source>
</evidence>
<dbReference type="EMBL" id="CP154858">
    <property type="protein sequence ID" value="XDT71660.1"/>
    <property type="molecule type" value="Genomic_DNA"/>
</dbReference>
<reference evidence="3" key="1">
    <citation type="submission" date="2024-05" db="EMBL/GenBank/DDBJ databases">
        <title>Genome sequencing of novel strain.</title>
        <authorList>
            <person name="Ganbat D."/>
            <person name="Ganbat S."/>
            <person name="Lee S.-J."/>
        </authorList>
    </citation>
    <scope>NUCLEOTIDE SEQUENCE</scope>
    <source>
        <strain evidence="3">SMD15-11</strain>
    </source>
</reference>
<dbReference type="AlphaFoldDB" id="A0AB39UV12"/>